<comment type="caution">
    <text evidence="1">The sequence shown here is derived from an EMBL/GenBank/DDBJ whole genome shotgun (WGS) entry which is preliminary data.</text>
</comment>
<gene>
    <name evidence="1" type="primary">AK9</name>
    <name evidence="1" type="ORF">K3G42_028754</name>
</gene>
<protein>
    <submittedName>
        <fullName evidence="1">Adenylate kinase 9</fullName>
    </submittedName>
</protein>
<dbReference type="EMBL" id="CM037614">
    <property type="protein sequence ID" value="KAH8017365.1"/>
    <property type="molecule type" value="Genomic_DNA"/>
</dbReference>
<proteinExistence type="predicted"/>
<accession>A0ACB8GD18</accession>
<evidence type="ECO:0000313" key="1">
    <source>
        <dbReference type="EMBL" id="KAH8017365.1"/>
    </source>
</evidence>
<keyword evidence="1" id="KW-0418">Kinase</keyword>
<dbReference type="Proteomes" id="UP000827872">
    <property type="component" value="Linkage Group LG01"/>
</dbReference>
<sequence>MQKFLNTPELYVPPLAPHPLPLPSKLPQKLTAADVKALFPMQAEMQGYCPVTYLDGKQRYEALVPGNIEYAALYRKKLYIFESEEKLQKFMRSPEKYWKQTLPHKLPPKKEPVFLTALPLTGYLEQGVATALIKAMNEVGCLKPKFPFLSVKKTALLFIAYHLKAFNPRSSDYMRKKYKRKLDRFIDNCELIPYLGTKMTKKYKEPPNRPIDFDHKLHTFLSLKGVDPTSL</sequence>
<organism evidence="1 2">
    <name type="scientific">Sphaerodactylus townsendi</name>
    <dbReference type="NCBI Taxonomy" id="933632"/>
    <lineage>
        <taxon>Eukaryota</taxon>
        <taxon>Metazoa</taxon>
        <taxon>Chordata</taxon>
        <taxon>Craniata</taxon>
        <taxon>Vertebrata</taxon>
        <taxon>Euteleostomi</taxon>
        <taxon>Lepidosauria</taxon>
        <taxon>Squamata</taxon>
        <taxon>Bifurcata</taxon>
        <taxon>Gekkota</taxon>
        <taxon>Sphaerodactylidae</taxon>
        <taxon>Sphaerodactylus</taxon>
    </lineage>
</organism>
<reference evidence="1" key="1">
    <citation type="submission" date="2021-08" db="EMBL/GenBank/DDBJ databases">
        <title>The first chromosome-level gecko genome reveals the dynamic sex chromosomes of Neotropical dwarf geckos (Sphaerodactylidae: Sphaerodactylus).</title>
        <authorList>
            <person name="Pinto B.J."/>
            <person name="Keating S.E."/>
            <person name="Gamble T."/>
        </authorList>
    </citation>
    <scope>NUCLEOTIDE SEQUENCE</scope>
    <source>
        <strain evidence="1">TG3544</strain>
    </source>
</reference>
<name>A0ACB8GD18_9SAUR</name>
<evidence type="ECO:0000313" key="2">
    <source>
        <dbReference type="Proteomes" id="UP000827872"/>
    </source>
</evidence>
<keyword evidence="2" id="KW-1185">Reference proteome</keyword>
<keyword evidence="1" id="KW-0808">Transferase</keyword>